<dbReference type="UniPathway" id="UPA00529">
    <property type="reaction ID" value="UER00385"/>
</dbReference>
<dbReference type="InterPro" id="IPR007867">
    <property type="entry name" value="GMC_OxRtase_C"/>
</dbReference>
<dbReference type="GO" id="GO:0016020">
    <property type="term" value="C:membrane"/>
    <property type="evidence" value="ECO:0007669"/>
    <property type="project" value="TreeGrafter"/>
</dbReference>
<dbReference type="InterPro" id="IPR012132">
    <property type="entry name" value="GMC_OxRdtase"/>
</dbReference>
<dbReference type="eggNOG" id="COG2303">
    <property type="taxonomic scope" value="Bacteria"/>
</dbReference>
<keyword evidence="3 6" id="KW-0285">Flavoprotein</keyword>
<dbReference type="Gene3D" id="3.50.50.60">
    <property type="entry name" value="FAD/NAD(P)-binding domain"/>
    <property type="match status" value="1"/>
</dbReference>
<evidence type="ECO:0000256" key="1">
    <source>
        <dbReference type="ARBA" id="ARBA00001974"/>
    </source>
</evidence>
<name>A0A1U9YXN4_9HYPH</name>
<protein>
    <recommendedName>
        <fullName evidence="6">Oxygen-dependent choline dehydrogenase</fullName>
        <shortName evidence="6">CDH</shortName>
        <shortName evidence="6">CHD</shortName>
        <ecNumber evidence="6">1.1.99.1</ecNumber>
    </recommendedName>
    <alternativeName>
        <fullName evidence="6">Betaine aldehyde dehydrogenase</fullName>
        <shortName evidence="6">BADH</shortName>
        <ecNumber evidence="6">1.2.1.8</ecNumber>
    </alternativeName>
</protein>
<sequence length="575" mass="63104">MVIESGVAVKHSPTAAMKGSKLAEADFVIVGSGSAGAAMAYRLSEDGKYSVLVLEYGGTDIGPFIQMPAALSYPMNMKRYDWGFSSEPEPNLGNRRLATPRGKVIGGSSSINGMVYVRGHAMDFDHWAETGAAGWGYADVLPYFKRMENWHDSGHGGDPSWRGNAGPLHVTRGPRKNPLFHAFVEAGKQAGFELTEDYNGEKQEGFGPMEQTVWKGRRWSAANAYLKPALKRDNLDLIRCFARKVIIENGRAIGVEIERGGRVETVRARREVILAASSINTPKLLLLSGIGPAAELAEHDIPVVADRPGVGKNLQDHLEVYIQQASTQPITLYKHWNLFGKALAGAQWLFFKNGIGASNQFESAAFLRSAAGVDYPDIQYHFLPMAVRYDGKAAAEGHGFQAHVGPMRSPSRGEITLKSADPAEDPRIVFNYMSHEKDWADFRRCMRLTREIFAQPAFDPYRGKEIQPGADVQSDDEIDGFIREHAESAYHPCGTAKMGSASDPMAVVDPECRVIGVEALRVADSSIFPRITNGNLNAPSIMVGEKASDHILGRHPLAPENAEPWMNPRRQTSDR</sequence>
<dbReference type="Gene3D" id="3.30.560.10">
    <property type="entry name" value="Glucose Oxidase, domain 3"/>
    <property type="match status" value="1"/>
</dbReference>
<gene>
    <name evidence="13" type="primary">betA_2</name>
    <name evidence="6" type="synonym">betA</name>
    <name evidence="13" type="ORF">Mame_00833</name>
</gene>
<dbReference type="EC" id="1.2.1.8" evidence="6"/>
<dbReference type="NCBIfam" id="NF002550">
    <property type="entry name" value="PRK02106.1"/>
    <property type="match status" value="1"/>
</dbReference>
<dbReference type="PANTHER" id="PTHR11552">
    <property type="entry name" value="GLUCOSE-METHANOL-CHOLINE GMC OXIDOREDUCTASE"/>
    <property type="match status" value="1"/>
</dbReference>
<comment type="pathway">
    <text evidence="6 9">Amine and polyamine biosynthesis; betaine biosynthesis via choline pathway; betaine aldehyde from choline (cytochrome c reductase route): step 1/1.</text>
</comment>
<evidence type="ECO:0000256" key="3">
    <source>
        <dbReference type="ARBA" id="ARBA00022630"/>
    </source>
</evidence>
<evidence type="ECO:0000256" key="5">
    <source>
        <dbReference type="ARBA" id="ARBA00023002"/>
    </source>
</evidence>
<keyword evidence="14" id="KW-1185">Reference proteome</keyword>
<dbReference type="Pfam" id="PF00732">
    <property type="entry name" value="GMC_oxred_N"/>
    <property type="match status" value="1"/>
</dbReference>
<comment type="catalytic activity">
    <reaction evidence="6">
        <text>betaine aldehyde + NAD(+) + H2O = glycine betaine + NADH + 2 H(+)</text>
        <dbReference type="Rhea" id="RHEA:15305"/>
        <dbReference type="ChEBI" id="CHEBI:15377"/>
        <dbReference type="ChEBI" id="CHEBI:15378"/>
        <dbReference type="ChEBI" id="CHEBI:15710"/>
        <dbReference type="ChEBI" id="CHEBI:17750"/>
        <dbReference type="ChEBI" id="CHEBI:57540"/>
        <dbReference type="ChEBI" id="CHEBI:57945"/>
        <dbReference type="EC" id="1.2.1.8"/>
    </reaction>
</comment>
<evidence type="ECO:0000259" key="11">
    <source>
        <dbReference type="PROSITE" id="PS00623"/>
    </source>
</evidence>
<dbReference type="GO" id="GO:0008802">
    <property type="term" value="F:betaine-aldehyde dehydrogenase (NAD+) activity"/>
    <property type="evidence" value="ECO:0007669"/>
    <property type="project" value="UniProtKB-EC"/>
</dbReference>
<evidence type="ECO:0000256" key="9">
    <source>
        <dbReference type="RuleBase" id="RU003969"/>
    </source>
</evidence>
<dbReference type="GO" id="GO:0019285">
    <property type="term" value="P:glycine betaine biosynthetic process from choline"/>
    <property type="evidence" value="ECO:0007669"/>
    <property type="project" value="UniProtKB-UniRule"/>
</dbReference>
<organism evidence="13 14">
    <name type="scientific">Martelella mediterranea DSM 17316</name>
    <dbReference type="NCBI Taxonomy" id="1122214"/>
    <lineage>
        <taxon>Bacteria</taxon>
        <taxon>Pseudomonadati</taxon>
        <taxon>Pseudomonadota</taxon>
        <taxon>Alphaproteobacteria</taxon>
        <taxon>Hyphomicrobiales</taxon>
        <taxon>Aurantimonadaceae</taxon>
        <taxon>Martelella</taxon>
    </lineage>
</organism>
<feature type="domain" description="Glucose-methanol-choline oxidoreductase N-terminal" evidence="11">
    <location>
        <begin position="102"/>
        <end position="125"/>
    </location>
</feature>
<proteinExistence type="inferred from homology"/>
<dbReference type="Proteomes" id="UP000191135">
    <property type="component" value="Chromosome"/>
</dbReference>
<evidence type="ECO:0000256" key="8">
    <source>
        <dbReference type="RuleBase" id="RU003968"/>
    </source>
</evidence>
<feature type="binding site" evidence="6">
    <location>
        <begin position="26"/>
        <end position="55"/>
    </location>
    <ligand>
        <name>FAD</name>
        <dbReference type="ChEBI" id="CHEBI:57692"/>
    </ligand>
</feature>
<accession>A0A1U9YXN4</accession>
<comment type="function">
    <text evidence="6">Involved in the biosynthesis of the osmoprotectant glycine betaine. Catalyzes the oxidation of choline to betaine aldehyde and betaine aldehyde to glycine betaine at the same rate.</text>
</comment>
<evidence type="ECO:0000313" key="14">
    <source>
        <dbReference type="Proteomes" id="UP000191135"/>
    </source>
</evidence>
<dbReference type="EMBL" id="CP020330">
    <property type="protein sequence ID" value="AQZ50209.1"/>
    <property type="molecule type" value="Genomic_DNA"/>
</dbReference>
<feature type="active site" description="Proton acceptor" evidence="6">
    <location>
        <position position="491"/>
    </location>
</feature>
<dbReference type="PIRSF" id="PIRSF000137">
    <property type="entry name" value="Alcohol_oxidase"/>
    <property type="match status" value="1"/>
</dbReference>
<dbReference type="EC" id="1.1.99.1" evidence="6"/>
<dbReference type="Pfam" id="PF05199">
    <property type="entry name" value="GMC_oxred_C"/>
    <property type="match status" value="1"/>
</dbReference>
<dbReference type="NCBIfam" id="TIGR01810">
    <property type="entry name" value="betA"/>
    <property type="match status" value="1"/>
</dbReference>
<dbReference type="GO" id="GO:0008812">
    <property type="term" value="F:choline dehydrogenase activity"/>
    <property type="evidence" value="ECO:0007669"/>
    <property type="project" value="UniProtKB-UniRule"/>
</dbReference>
<comment type="cofactor">
    <cofactor evidence="1 6 7">
        <name>FAD</name>
        <dbReference type="ChEBI" id="CHEBI:57692"/>
    </cofactor>
</comment>
<comment type="similarity">
    <text evidence="2 6 8">Belongs to the GMC oxidoreductase family.</text>
</comment>
<evidence type="ECO:0000256" key="6">
    <source>
        <dbReference type="HAMAP-Rule" id="MF_00750"/>
    </source>
</evidence>
<feature type="binding site" evidence="7">
    <location>
        <position position="104"/>
    </location>
    <ligand>
        <name>FAD</name>
        <dbReference type="ChEBI" id="CHEBI:57692"/>
    </ligand>
</feature>
<comment type="catalytic activity">
    <reaction evidence="6 9">
        <text>choline + A = betaine aldehyde + AH2</text>
        <dbReference type="Rhea" id="RHEA:17433"/>
        <dbReference type="ChEBI" id="CHEBI:13193"/>
        <dbReference type="ChEBI" id="CHEBI:15354"/>
        <dbReference type="ChEBI" id="CHEBI:15710"/>
        <dbReference type="ChEBI" id="CHEBI:17499"/>
        <dbReference type="EC" id="1.1.99.1"/>
    </reaction>
</comment>
<evidence type="ECO:0000256" key="7">
    <source>
        <dbReference type="PIRSR" id="PIRSR000137-2"/>
    </source>
</evidence>
<dbReference type="PANTHER" id="PTHR11552:SF147">
    <property type="entry name" value="CHOLINE DEHYDROGENASE, MITOCHONDRIAL"/>
    <property type="match status" value="1"/>
</dbReference>
<dbReference type="SUPFAM" id="SSF51905">
    <property type="entry name" value="FAD/NAD(P)-binding domain"/>
    <property type="match status" value="1"/>
</dbReference>
<dbReference type="InterPro" id="IPR036188">
    <property type="entry name" value="FAD/NAD-bd_sf"/>
</dbReference>
<keyword evidence="6" id="KW-0520">NAD</keyword>
<evidence type="ECO:0000256" key="10">
    <source>
        <dbReference type="SAM" id="MobiDB-lite"/>
    </source>
</evidence>
<dbReference type="GO" id="GO:0050660">
    <property type="term" value="F:flavin adenine dinucleotide binding"/>
    <property type="evidence" value="ECO:0007669"/>
    <property type="project" value="InterPro"/>
</dbReference>
<dbReference type="PROSITE" id="PS00623">
    <property type="entry name" value="GMC_OXRED_1"/>
    <property type="match status" value="1"/>
</dbReference>
<dbReference type="PROSITE" id="PS00624">
    <property type="entry name" value="GMC_OXRED_2"/>
    <property type="match status" value="1"/>
</dbReference>
<feature type="domain" description="Glucose-methanol-choline oxidoreductase N-terminal" evidence="12">
    <location>
        <begin position="277"/>
        <end position="291"/>
    </location>
</feature>
<dbReference type="KEGG" id="mmed:Mame_00833"/>
<keyword evidence="4 6" id="KW-0274">FAD</keyword>
<evidence type="ECO:0000256" key="2">
    <source>
        <dbReference type="ARBA" id="ARBA00010790"/>
    </source>
</evidence>
<dbReference type="InterPro" id="IPR011533">
    <property type="entry name" value="BetA"/>
</dbReference>
<dbReference type="AlphaFoldDB" id="A0A1U9YXN4"/>
<dbReference type="HAMAP" id="MF_00750">
    <property type="entry name" value="Choline_dehydrogen"/>
    <property type="match status" value="1"/>
</dbReference>
<reference evidence="13 14" key="1">
    <citation type="submission" date="2017-03" db="EMBL/GenBank/DDBJ databases">
        <title>Foreign affairs: Plasmid Transfer between Roseobacters and Rhizobia.</title>
        <authorList>
            <person name="Bartling P."/>
            <person name="Bunk B."/>
            <person name="Overmann J."/>
            <person name="Brinkmann H."/>
            <person name="Petersen J."/>
        </authorList>
    </citation>
    <scope>NUCLEOTIDE SEQUENCE [LARGE SCALE GENOMIC DNA]</scope>
    <source>
        <strain evidence="13 14">MACL11</strain>
    </source>
</reference>
<dbReference type="STRING" id="1122214.Mame_00833"/>
<dbReference type="SUPFAM" id="SSF54373">
    <property type="entry name" value="FAD-linked reductases, C-terminal domain"/>
    <property type="match status" value="1"/>
</dbReference>
<evidence type="ECO:0000259" key="12">
    <source>
        <dbReference type="PROSITE" id="PS00624"/>
    </source>
</evidence>
<feature type="binding site" evidence="7">
    <location>
        <begin position="112"/>
        <end position="115"/>
    </location>
    <ligand>
        <name>FAD</name>
        <dbReference type="ChEBI" id="CHEBI:57692"/>
    </ligand>
</feature>
<evidence type="ECO:0000256" key="4">
    <source>
        <dbReference type="ARBA" id="ARBA00022827"/>
    </source>
</evidence>
<keyword evidence="5 6" id="KW-0560">Oxidoreductase</keyword>
<feature type="region of interest" description="Disordered" evidence="10">
    <location>
        <begin position="555"/>
        <end position="575"/>
    </location>
</feature>
<dbReference type="InterPro" id="IPR000172">
    <property type="entry name" value="GMC_OxRdtase_N"/>
</dbReference>
<evidence type="ECO:0000313" key="13">
    <source>
        <dbReference type="EMBL" id="AQZ50209.1"/>
    </source>
</evidence>